<dbReference type="InterPro" id="IPR006375">
    <property type="entry name" value="Man1P_GuaTrfase/Man6P_Isoase"/>
</dbReference>
<evidence type="ECO:0000313" key="12">
    <source>
        <dbReference type="EMBL" id="KJU84626.1"/>
    </source>
</evidence>
<comment type="similarity">
    <text evidence="1 8">Belongs to the mannose-6-phosphate isomerase type 2 family.</text>
</comment>
<dbReference type="FunFam" id="2.60.120.10:FF:000032">
    <property type="entry name" value="Mannose-1-phosphate guanylyltransferase/mannose-6-phosphate isomerase"/>
    <property type="match status" value="1"/>
</dbReference>
<dbReference type="GO" id="GO:0000271">
    <property type="term" value="P:polysaccharide biosynthetic process"/>
    <property type="evidence" value="ECO:0007669"/>
    <property type="project" value="InterPro"/>
</dbReference>
<dbReference type="GO" id="GO:0004475">
    <property type="term" value="F:mannose-1-phosphate guanylyltransferase (GTP) activity"/>
    <property type="evidence" value="ECO:0007669"/>
    <property type="project" value="UniProtKB-EC"/>
</dbReference>
<dbReference type="InterPro" id="IPR049577">
    <property type="entry name" value="GMPP_N"/>
</dbReference>
<dbReference type="NCBIfam" id="TIGR01479">
    <property type="entry name" value="GMP_PMI"/>
    <property type="match status" value="1"/>
</dbReference>
<keyword evidence="6" id="KW-0342">GTP-binding</keyword>
<dbReference type="PANTHER" id="PTHR46390">
    <property type="entry name" value="MANNOSE-1-PHOSPHATE GUANYLYLTRANSFERASE"/>
    <property type="match status" value="1"/>
</dbReference>
<keyword evidence="4" id="KW-0548">Nucleotidyltransferase</keyword>
<dbReference type="PANTHER" id="PTHR46390:SF1">
    <property type="entry name" value="MANNOSE-1-PHOSPHATE GUANYLYLTRANSFERASE"/>
    <property type="match status" value="1"/>
</dbReference>
<comment type="caution">
    <text evidence="12">The sequence shown here is derived from an EMBL/GenBank/DDBJ whole genome shotgun (WGS) entry which is preliminary data.</text>
</comment>
<evidence type="ECO:0000256" key="4">
    <source>
        <dbReference type="ARBA" id="ARBA00022695"/>
    </source>
</evidence>
<dbReference type="EC" id="2.7.7.13" evidence="2"/>
<organism evidence="12 13">
    <name type="scientific">Candidatus Magnetobacterium bavaricum</name>
    <dbReference type="NCBI Taxonomy" id="29290"/>
    <lineage>
        <taxon>Bacteria</taxon>
        <taxon>Pseudomonadati</taxon>
        <taxon>Nitrospirota</taxon>
        <taxon>Thermodesulfovibrionia</taxon>
        <taxon>Thermodesulfovibrionales</taxon>
        <taxon>Candidatus Magnetobacteriaceae</taxon>
        <taxon>Candidatus Magnetobacterium</taxon>
    </lineage>
</organism>
<gene>
    <name evidence="12" type="ORF">MBAV_003179</name>
</gene>
<evidence type="ECO:0000256" key="2">
    <source>
        <dbReference type="ARBA" id="ARBA00012387"/>
    </source>
</evidence>
<dbReference type="InterPro" id="IPR029044">
    <property type="entry name" value="Nucleotide-diphossugar_trans"/>
</dbReference>
<feature type="domain" description="Mannose-6-phosphate isomerase type II C-terminal" evidence="10">
    <location>
        <begin position="350"/>
        <end position="464"/>
    </location>
</feature>
<dbReference type="GO" id="GO:0009298">
    <property type="term" value="P:GDP-mannose biosynthetic process"/>
    <property type="evidence" value="ECO:0007669"/>
    <property type="project" value="TreeGrafter"/>
</dbReference>
<proteinExistence type="inferred from homology"/>
<evidence type="ECO:0000313" key="13">
    <source>
        <dbReference type="Proteomes" id="UP000033423"/>
    </source>
</evidence>
<evidence type="ECO:0000259" key="10">
    <source>
        <dbReference type="Pfam" id="PF01050"/>
    </source>
</evidence>
<dbReference type="InterPro" id="IPR014710">
    <property type="entry name" value="RmlC-like_jellyroll"/>
</dbReference>
<dbReference type="FunFam" id="3.90.550.10:FF:000046">
    <property type="entry name" value="Mannose-1-phosphate guanylyltransferase (GDP)"/>
    <property type="match status" value="1"/>
</dbReference>
<dbReference type="InterPro" id="IPR005835">
    <property type="entry name" value="NTP_transferase_dom"/>
</dbReference>
<dbReference type="InterPro" id="IPR051161">
    <property type="entry name" value="Mannose-6P_isomerase_type2"/>
</dbReference>
<feature type="domain" description="Nucleotidyl transferase" evidence="9">
    <location>
        <begin position="2"/>
        <end position="285"/>
    </location>
</feature>
<dbReference type="Proteomes" id="UP000033423">
    <property type="component" value="Unassembled WGS sequence"/>
</dbReference>
<dbReference type="InterPro" id="IPR011051">
    <property type="entry name" value="RmlC_Cupin_sf"/>
</dbReference>
<dbReference type="InterPro" id="IPR054566">
    <property type="entry name" value="ManC/GMP-like_b-helix"/>
</dbReference>
<keyword evidence="5" id="KW-0547">Nucleotide-binding</keyword>
<dbReference type="CDD" id="cd02213">
    <property type="entry name" value="cupin_PMI_typeII_C"/>
    <property type="match status" value="1"/>
</dbReference>
<dbReference type="CDD" id="cd02509">
    <property type="entry name" value="GDP-M1P_Guanylyltransferase"/>
    <property type="match status" value="1"/>
</dbReference>
<evidence type="ECO:0000256" key="5">
    <source>
        <dbReference type="ARBA" id="ARBA00022741"/>
    </source>
</evidence>
<reference evidence="12 13" key="1">
    <citation type="submission" date="2015-02" db="EMBL/GenBank/DDBJ databases">
        <title>Single-cell genomics of uncultivated deep-branching MTB reveals a conserved set of magnetosome genes.</title>
        <authorList>
            <person name="Kolinko S."/>
            <person name="Richter M."/>
            <person name="Glockner F.O."/>
            <person name="Brachmann A."/>
            <person name="Schuler D."/>
        </authorList>
    </citation>
    <scope>NUCLEOTIDE SEQUENCE [LARGE SCALE GENOMIC DNA]</scope>
    <source>
        <strain evidence="12">TM-1</strain>
    </source>
</reference>
<dbReference type="PATRIC" id="fig|29290.4.peg.4205"/>
<dbReference type="Pfam" id="PF22640">
    <property type="entry name" value="ManC_GMP_beta-helix"/>
    <property type="match status" value="1"/>
</dbReference>
<evidence type="ECO:0000256" key="6">
    <source>
        <dbReference type="ARBA" id="ARBA00023134"/>
    </source>
</evidence>
<dbReference type="AlphaFoldDB" id="A0A0F3GRU9"/>
<keyword evidence="3 12" id="KW-0808">Transferase</keyword>
<dbReference type="Gene3D" id="2.60.120.10">
    <property type="entry name" value="Jelly Rolls"/>
    <property type="match status" value="1"/>
</dbReference>
<dbReference type="SUPFAM" id="SSF51182">
    <property type="entry name" value="RmlC-like cupins"/>
    <property type="match status" value="1"/>
</dbReference>
<dbReference type="Gene3D" id="3.90.550.10">
    <property type="entry name" value="Spore Coat Polysaccharide Biosynthesis Protein SpsA, Chain A"/>
    <property type="match status" value="1"/>
</dbReference>
<name>A0A0F3GRU9_9BACT</name>
<evidence type="ECO:0000259" key="11">
    <source>
        <dbReference type="Pfam" id="PF22640"/>
    </source>
</evidence>
<sequence>MKVLLLAGGSGTRLWPLSRRDFPKQFLRLNGDYSLIQQTILRLLPVVSADNIVILTNQQYRFHVKSDINSMEHNIAERVHTVLEPALRNTAAAIALGVKYCQDVLGCGPEETVFVCPSDHIISPDDRFAHYLRQAAEIAVAGYIVTFGVKPTRPETGYGYIQKGSRLKHSPEGIEGYEVERFTEKPDEQTARTYIEGGKHLWNAGIFAFNISVMLEEFNRYVPAIWQMLCKGYDDMLTSYAEMPDKSIDYAIMERSERIATLALDLYWNDVGSWDSLFEVIERDADGNATKGDVFTFDTKDTMIIGDKRLTVTIGIENCLVLETDDVVLISRRGHAQKVKEVVSELRRAGRHEVNEHVTTYRPWGSYTILENGDSYKIKRLMVNPKAAISLQMHHHRSEHWVVVNGTARVIVGESEIFIHVNESAFVPKSTKHRLENPGIIPLEVIEVQNGEYLEEDDIIRFEDIYDRQE</sequence>
<evidence type="ECO:0000256" key="3">
    <source>
        <dbReference type="ARBA" id="ARBA00022679"/>
    </source>
</evidence>
<evidence type="ECO:0000256" key="7">
    <source>
        <dbReference type="ARBA" id="ARBA00047343"/>
    </source>
</evidence>
<dbReference type="Pfam" id="PF00483">
    <property type="entry name" value="NTP_transferase"/>
    <property type="match status" value="1"/>
</dbReference>
<evidence type="ECO:0000256" key="1">
    <source>
        <dbReference type="ARBA" id="ARBA00006115"/>
    </source>
</evidence>
<dbReference type="InterPro" id="IPR001538">
    <property type="entry name" value="Man6P_isomerase-2_C"/>
</dbReference>
<feature type="domain" description="MannoseP isomerase/GMP-like beta-helix" evidence="11">
    <location>
        <begin position="293"/>
        <end position="346"/>
    </location>
</feature>
<dbReference type="Pfam" id="PF01050">
    <property type="entry name" value="MannoseP_isomer"/>
    <property type="match status" value="1"/>
</dbReference>
<accession>A0A0F3GRU9</accession>
<dbReference type="SUPFAM" id="SSF53448">
    <property type="entry name" value="Nucleotide-diphospho-sugar transferases"/>
    <property type="match status" value="1"/>
</dbReference>
<comment type="catalytic activity">
    <reaction evidence="7">
        <text>alpha-D-mannose 1-phosphate + GTP + H(+) = GDP-alpha-D-mannose + diphosphate</text>
        <dbReference type="Rhea" id="RHEA:15229"/>
        <dbReference type="ChEBI" id="CHEBI:15378"/>
        <dbReference type="ChEBI" id="CHEBI:33019"/>
        <dbReference type="ChEBI" id="CHEBI:37565"/>
        <dbReference type="ChEBI" id="CHEBI:57527"/>
        <dbReference type="ChEBI" id="CHEBI:58409"/>
        <dbReference type="EC" id="2.7.7.13"/>
    </reaction>
</comment>
<keyword evidence="13" id="KW-1185">Reference proteome</keyword>
<evidence type="ECO:0000256" key="8">
    <source>
        <dbReference type="RuleBase" id="RU004190"/>
    </source>
</evidence>
<protein>
    <recommendedName>
        <fullName evidence="2">mannose-1-phosphate guanylyltransferase</fullName>
        <ecNumber evidence="2">2.7.7.13</ecNumber>
    </recommendedName>
</protein>
<dbReference type="GO" id="GO:0005525">
    <property type="term" value="F:GTP binding"/>
    <property type="evidence" value="ECO:0007669"/>
    <property type="project" value="UniProtKB-KW"/>
</dbReference>
<evidence type="ECO:0000259" key="9">
    <source>
        <dbReference type="Pfam" id="PF00483"/>
    </source>
</evidence>
<dbReference type="EMBL" id="LACI01001360">
    <property type="protein sequence ID" value="KJU84626.1"/>
    <property type="molecule type" value="Genomic_DNA"/>
</dbReference>